<dbReference type="Pfam" id="PF13857">
    <property type="entry name" value="Ank_5"/>
    <property type="match status" value="1"/>
</dbReference>
<evidence type="ECO:0000256" key="1">
    <source>
        <dbReference type="ARBA" id="ARBA00022737"/>
    </source>
</evidence>
<dbReference type="PANTHER" id="PTHR24126:SF14">
    <property type="entry name" value="ANK_REP_REGION DOMAIN-CONTAINING PROTEIN"/>
    <property type="match status" value="1"/>
</dbReference>
<dbReference type="AlphaFoldDB" id="A0A6H5INE3"/>
<feature type="region of interest" description="Disordered" evidence="4">
    <location>
        <begin position="1"/>
        <end position="25"/>
    </location>
</feature>
<reference evidence="5 6" key="1">
    <citation type="submission" date="2020-02" db="EMBL/GenBank/DDBJ databases">
        <authorList>
            <person name="Ferguson B K."/>
        </authorList>
    </citation>
    <scope>NUCLEOTIDE SEQUENCE [LARGE SCALE GENOMIC DNA]</scope>
</reference>
<organism evidence="5 6">
    <name type="scientific">Trichogramma brassicae</name>
    <dbReference type="NCBI Taxonomy" id="86971"/>
    <lineage>
        <taxon>Eukaryota</taxon>
        <taxon>Metazoa</taxon>
        <taxon>Ecdysozoa</taxon>
        <taxon>Arthropoda</taxon>
        <taxon>Hexapoda</taxon>
        <taxon>Insecta</taxon>
        <taxon>Pterygota</taxon>
        <taxon>Neoptera</taxon>
        <taxon>Endopterygota</taxon>
        <taxon>Hymenoptera</taxon>
        <taxon>Apocrita</taxon>
        <taxon>Proctotrupomorpha</taxon>
        <taxon>Chalcidoidea</taxon>
        <taxon>Trichogrammatidae</taxon>
        <taxon>Trichogramma</taxon>
    </lineage>
</organism>
<dbReference type="PROSITE" id="PS50088">
    <property type="entry name" value="ANK_REPEAT"/>
    <property type="match status" value="1"/>
</dbReference>
<dbReference type="SMART" id="SM00248">
    <property type="entry name" value="ANK"/>
    <property type="match status" value="2"/>
</dbReference>
<proteinExistence type="predicted"/>
<keyword evidence="1" id="KW-0677">Repeat</keyword>
<keyword evidence="2 3" id="KW-0040">ANK repeat</keyword>
<evidence type="ECO:0000313" key="6">
    <source>
        <dbReference type="Proteomes" id="UP000479190"/>
    </source>
</evidence>
<dbReference type="OrthoDB" id="496981at2759"/>
<dbReference type="PANTHER" id="PTHR24126">
    <property type="entry name" value="ANKYRIN REPEAT, PH AND SEC7 DOMAIN CONTAINING PROTEIN SECG-RELATED"/>
    <property type="match status" value="1"/>
</dbReference>
<dbReference type="EMBL" id="CADCXV010000933">
    <property type="protein sequence ID" value="CAB0039033.1"/>
    <property type="molecule type" value="Genomic_DNA"/>
</dbReference>
<gene>
    <name evidence="5" type="ORF">TBRA_LOCUS10795</name>
</gene>
<feature type="repeat" description="ANK" evidence="3">
    <location>
        <begin position="258"/>
        <end position="290"/>
    </location>
</feature>
<sequence length="417" mass="46614">MYSRVTDREREREQESCRTCSRSGSGTAAASRRAAAAAAAVAAVAAAATAARIDHRASQARRAKNTRYAGRRRRWRRRCKRIEARRIYKPLSTKYAYISRSSVAKAAPSRGRLRPVLAMFYVRLIMQGHFQYRKTTGPPIAILAGVAVLGTRRPQKNFGANPCPGAEVVSIDRYCAGLSSNANESLNNSIARKVPKAERGVGGLAAEKSYHRPGNEDGLTALHVVCEREYDDVLAKMLFEICKDLGLQTIQLDARVRCQRTPLHVALARVRRNLVQLLLRNGGNPNVADDEGSLPLHTILCEKSSQYTTMTATTKTRTNRLRCSWRYSSKRTTQRIIVVRQCSSMPWTSRAEYPSIYSALQQQASDGIVAKKTAGSEFGRRRRGRIRSSARHEFEFEFVYLIGPWVKLHVAQVDNST</sequence>
<evidence type="ECO:0000256" key="2">
    <source>
        <dbReference type="ARBA" id="ARBA00023043"/>
    </source>
</evidence>
<feature type="compositionally biased region" description="Basic and acidic residues" evidence="4">
    <location>
        <begin position="1"/>
        <end position="16"/>
    </location>
</feature>
<dbReference type="InterPro" id="IPR036770">
    <property type="entry name" value="Ankyrin_rpt-contain_sf"/>
</dbReference>
<dbReference type="Gene3D" id="1.25.40.20">
    <property type="entry name" value="Ankyrin repeat-containing domain"/>
    <property type="match status" value="1"/>
</dbReference>
<protein>
    <submittedName>
        <fullName evidence="5">Uncharacterized protein</fullName>
    </submittedName>
</protein>
<evidence type="ECO:0000256" key="3">
    <source>
        <dbReference type="PROSITE-ProRule" id="PRU00023"/>
    </source>
</evidence>
<evidence type="ECO:0000313" key="5">
    <source>
        <dbReference type="EMBL" id="CAB0039033.1"/>
    </source>
</evidence>
<dbReference type="SUPFAM" id="SSF48403">
    <property type="entry name" value="Ankyrin repeat"/>
    <property type="match status" value="1"/>
</dbReference>
<dbReference type="PROSITE" id="PS50297">
    <property type="entry name" value="ANK_REP_REGION"/>
    <property type="match status" value="1"/>
</dbReference>
<keyword evidence="6" id="KW-1185">Reference proteome</keyword>
<dbReference type="Proteomes" id="UP000479190">
    <property type="component" value="Unassembled WGS sequence"/>
</dbReference>
<dbReference type="InterPro" id="IPR002110">
    <property type="entry name" value="Ankyrin_rpt"/>
</dbReference>
<accession>A0A6H5INE3</accession>
<name>A0A6H5INE3_9HYME</name>
<evidence type="ECO:0000256" key="4">
    <source>
        <dbReference type="SAM" id="MobiDB-lite"/>
    </source>
</evidence>